<evidence type="ECO:0000256" key="2">
    <source>
        <dbReference type="ARBA" id="ARBA00022490"/>
    </source>
</evidence>
<feature type="binding site" evidence="10">
    <location>
        <position position="235"/>
    </location>
    <ligand>
        <name>K(+)</name>
        <dbReference type="ChEBI" id="CHEBI:29103"/>
    </ligand>
</feature>
<feature type="binding site" evidence="10">
    <location>
        <begin position="254"/>
        <end position="260"/>
    </location>
    <ligand>
        <name>GTP</name>
        <dbReference type="ChEBI" id="CHEBI:37565"/>
    </ligand>
</feature>
<evidence type="ECO:0000256" key="8">
    <source>
        <dbReference type="ARBA" id="ARBA00022958"/>
    </source>
</evidence>
<protein>
    <recommendedName>
        <fullName evidence="10">tRNA modification GTPase MnmE</fullName>
        <ecNumber evidence="10">3.6.-.-</ecNumber>
    </recommendedName>
</protein>
<dbReference type="InterPro" id="IPR027417">
    <property type="entry name" value="P-loop_NTPase"/>
</dbReference>
<dbReference type="GO" id="GO:0030488">
    <property type="term" value="P:tRNA methylation"/>
    <property type="evidence" value="ECO:0007669"/>
    <property type="project" value="TreeGrafter"/>
</dbReference>
<dbReference type="PROSITE" id="PS51709">
    <property type="entry name" value="G_TRME"/>
    <property type="match status" value="1"/>
</dbReference>
<dbReference type="InterPro" id="IPR027266">
    <property type="entry name" value="TrmE/GcvT-like"/>
</dbReference>
<evidence type="ECO:0000256" key="1">
    <source>
        <dbReference type="ARBA" id="ARBA00011043"/>
    </source>
</evidence>
<feature type="binding site" evidence="10">
    <location>
        <position position="254"/>
    </location>
    <ligand>
        <name>K(+)</name>
        <dbReference type="ChEBI" id="CHEBI:29103"/>
    </ligand>
</feature>
<keyword evidence="4 10" id="KW-0479">Metal-binding</keyword>
<dbReference type="HAMAP" id="MF_00379">
    <property type="entry name" value="GTPase_MnmE"/>
    <property type="match status" value="1"/>
</dbReference>
<comment type="caution">
    <text evidence="10">Lacks conserved residue(s) required for the propagation of feature annotation.</text>
</comment>
<dbReference type="InterPro" id="IPR025867">
    <property type="entry name" value="MnmE_helical"/>
</dbReference>
<dbReference type="Pfam" id="PF12631">
    <property type="entry name" value="MnmE_helical"/>
    <property type="match status" value="1"/>
</dbReference>
<reference evidence="14" key="1">
    <citation type="submission" date="2011-06" db="EMBL/GenBank/DDBJ databases">
        <title>Complete genome sequence of Paenibacillus mucilaginosus KNP414.</title>
        <authorList>
            <person name="Wang J."/>
            <person name="Hu S."/>
            <person name="Hu X."/>
            <person name="Zhang B."/>
            <person name="Dong D."/>
            <person name="Zhang S."/>
            <person name="Zhao K."/>
            <person name="Wu D."/>
        </authorList>
    </citation>
    <scope>NUCLEOTIDE SEQUENCE [LARGE SCALE GENOMIC DNA]</scope>
    <source>
        <strain evidence="14">KNP414</strain>
    </source>
</reference>
<dbReference type="SUPFAM" id="SSF52540">
    <property type="entry name" value="P-loop containing nucleoside triphosphate hydrolases"/>
    <property type="match status" value="1"/>
</dbReference>
<evidence type="ECO:0000256" key="5">
    <source>
        <dbReference type="ARBA" id="ARBA00022741"/>
    </source>
</evidence>
<dbReference type="GO" id="GO:0005829">
    <property type="term" value="C:cytosol"/>
    <property type="evidence" value="ECO:0007669"/>
    <property type="project" value="TreeGrafter"/>
</dbReference>
<feature type="binding site" evidence="10">
    <location>
        <position position="239"/>
    </location>
    <ligand>
        <name>Mg(2+)</name>
        <dbReference type="ChEBI" id="CHEBI:18420"/>
    </ligand>
</feature>
<dbReference type="CDD" id="cd04164">
    <property type="entry name" value="trmE"/>
    <property type="match status" value="1"/>
</dbReference>
<dbReference type="InterPro" id="IPR027368">
    <property type="entry name" value="MnmE_dom2"/>
</dbReference>
<organism evidence="13 14">
    <name type="scientific">Paenibacillus mucilaginosus (strain KNP414)</name>
    <dbReference type="NCBI Taxonomy" id="1036673"/>
    <lineage>
        <taxon>Bacteria</taxon>
        <taxon>Bacillati</taxon>
        <taxon>Bacillota</taxon>
        <taxon>Bacilli</taxon>
        <taxon>Bacillales</taxon>
        <taxon>Paenibacillaceae</taxon>
        <taxon>Paenibacillus</taxon>
    </lineage>
</organism>
<dbReference type="Pfam" id="PF10396">
    <property type="entry name" value="TrmE_N"/>
    <property type="match status" value="1"/>
</dbReference>
<dbReference type="NCBIfam" id="TIGR00450">
    <property type="entry name" value="mnmE_trmE_thdF"/>
    <property type="match status" value="1"/>
</dbReference>
<dbReference type="GO" id="GO:0005525">
    <property type="term" value="F:GTP binding"/>
    <property type="evidence" value="ECO:0007669"/>
    <property type="project" value="UniProtKB-UniRule"/>
</dbReference>
<dbReference type="InterPro" id="IPR031168">
    <property type="entry name" value="G_TrmE"/>
</dbReference>
<keyword evidence="3 10" id="KW-0819">tRNA processing</keyword>
<evidence type="ECO:0000256" key="6">
    <source>
        <dbReference type="ARBA" id="ARBA00022801"/>
    </source>
</evidence>
<dbReference type="Gene3D" id="1.20.120.430">
    <property type="entry name" value="tRNA modification GTPase MnmE domain 2"/>
    <property type="match status" value="1"/>
</dbReference>
<dbReference type="GO" id="GO:0003924">
    <property type="term" value="F:GTPase activity"/>
    <property type="evidence" value="ECO:0007669"/>
    <property type="project" value="UniProtKB-UniRule"/>
</dbReference>
<feature type="binding site" evidence="10">
    <location>
        <begin position="279"/>
        <end position="282"/>
    </location>
    <ligand>
        <name>GTP</name>
        <dbReference type="ChEBI" id="CHEBI:37565"/>
    </ligand>
</feature>
<keyword evidence="6 10" id="KW-0378">Hydrolase</keyword>
<feature type="binding site" evidence="10">
    <location>
        <position position="256"/>
    </location>
    <ligand>
        <name>K(+)</name>
        <dbReference type="ChEBI" id="CHEBI:29103"/>
    </ligand>
</feature>
<comment type="cofactor">
    <cofactor evidence="10">
        <name>K(+)</name>
        <dbReference type="ChEBI" id="CHEBI:29103"/>
    </cofactor>
    <text evidence="10">Binds 1 potassium ion per subunit.</text>
</comment>
<dbReference type="Pfam" id="PF01926">
    <property type="entry name" value="MMR_HSR1"/>
    <property type="match status" value="1"/>
</dbReference>
<evidence type="ECO:0000256" key="10">
    <source>
        <dbReference type="HAMAP-Rule" id="MF_00379"/>
    </source>
</evidence>
<dbReference type="InterPro" id="IPR018948">
    <property type="entry name" value="GTP-bd_TrmE_N"/>
</dbReference>
<dbReference type="KEGG" id="pms:KNP414_07972"/>
<dbReference type="EMBL" id="CP002869">
    <property type="protein sequence ID" value="AEI46456.1"/>
    <property type="molecule type" value="Genomic_DNA"/>
</dbReference>
<dbReference type="EC" id="3.6.-.-" evidence="10"/>
<name>F8FKT8_PAEMK</name>
<feature type="domain" description="TrmE-type G" evidence="12">
    <location>
        <begin position="225"/>
        <end position="384"/>
    </location>
</feature>
<dbReference type="InterPro" id="IPR004520">
    <property type="entry name" value="GTPase_MnmE"/>
</dbReference>
<dbReference type="PATRIC" id="fig|1036673.3.peg.7438"/>
<dbReference type="GO" id="GO:0042802">
    <property type="term" value="F:identical protein binding"/>
    <property type="evidence" value="ECO:0007669"/>
    <property type="project" value="UniProtKB-ARBA"/>
</dbReference>
<feature type="binding site" evidence="10">
    <location>
        <position position="129"/>
    </location>
    <ligand>
        <name>(6S)-5-formyl-5,6,7,8-tetrahydrofolate</name>
        <dbReference type="ChEBI" id="CHEBI:57457"/>
    </ligand>
</feature>
<evidence type="ECO:0000313" key="13">
    <source>
        <dbReference type="EMBL" id="AEI46456.1"/>
    </source>
</evidence>
<dbReference type="Gene3D" id="3.40.50.300">
    <property type="entry name" value="P-loop containing nucleotide triphosphate hydrolases"/>
    <property type="match status" value="1"/>
</dbReference>
<dbReference type="InterPro" id="IPR006073">
    <property type="entry name" value="GTP-bd"/>
</dbReference>
<keyword evidence="7 10" id="KW-0460">Magnesium</keyword>
<accession>F8FKT8</accession>
<dbReference type="CDD" id="cd14858">
    <property type="entry name" value="TrmE_N"/>
    <property type="match status" value="1"/>
</dbReference>
<dbReference type="AlphaFoldDB" id="F8FKT8"/>
<evidence type="ECO:0000256" key="11">
    <source>
        <dbReference type="RuleBase" id="RU003313"/>
    </source>
</evidence>
<evidence type="ECO:0000313" key="14">
    <source>
        <dbReference type="Proteomes" id="UP000006620"/>
    </source>
</evidence>
<dbReference type="HOGENOM" id="CLU_019624_4_1_9"/>
<feature type="binding site" evidence="10">
    <location>
        <position position="90"/>
    </location>
    <ligand>
        <name>(6S)-5-formyl-5,6,7,8-tetrahydrofolate</name>
        <dbReference type="ChEBI" id="CHEBI:57457"/>
    </ligand>
</feature>
<dbReference type="GO" id="GO:0002098">
    <property type="term" value="P:tRNA wobble uridine modification"/>
    <property type="evidence" value="ECO:0007669"/>
    <property type="project" value="TreeGrafter"/>
</dbReference>
<sequence length="463" mass="50914">MEDIIMNQDTIAAIATPSGEGGIAVIRVSGDEAVAVSDKIFAGKKKLAEVDTHTVNYGYIREPDTGVRTEEVLVTVMRAPRSFTKEDVVEISCHGGFVSVRKVLDLLLESGARLAEPGEFTKRAYLSGRIDLSQAEAVIDLIRAKSDRAFRIALKQSEGTLSKRIKELRHRLVELMAHIEVNIDYPEHDVEELTNLFIKDKCSAALADIEHLLQTAQQGKILREGLVTAIIGRPNVGKSSLMNTLAQEERAIVTEIAGTTRDVVEEYVHVNGIPLKLLDTAGIRETSDLVEQIGVEKSRQALSDADLILLVFNGAEPLQPDELSLIEQLRGRQVIAIINKQDLPQQIEIEFLRESFGSEHVVPMSILAQQGIADLEKAIAGLFFSGQVESSDLTYVSNARHIGLLKQARTALTEAHQAAESFVPIDMIQIDIRNAWEHLGEIIGDAVSESLIDQIFSQFCLGK</sequence>
<dbReference type="PANTHER" id="PTHR42714:SF2">
    <property type="entry name" value="TRNA MODIFICATION GTPASE GTPBP3, MITOCHONDRIAL"/>
    <property type="match status" value="1"/>
</dbReference>
<dbReference type="NCBIfam" id="TIGR00231">
    <property type="entry name" value="small_GTP"/>
    <property type="match status" value="1"/>
</dbReference>
<feature type="binding site" evidence="10">
    <location>
        <position position="27"/>
    </location>
    <ligand>
        <name>(6S)-5-formyl-5,6,7,8-tetrahydrofolate</name>
        <dbReference type="ChEBI" id="CHEBI:57457"/>
    </ligand>
</feature>
<feature type="binding site" evidence="10">
    <location>
        <position position="259"/>
    </location>
    <ligand>
        <name>K(+)</name>
        <dbReference type="ChEBI" id="CHEBI:29103"/>
    </ligand>
</feature>
<feature type="binding site" evidence="10">
    <location>
        <position position="463"/>
    </location>
    <ligand>
        <name>(6S)-5-formyl-5,6,7,8-tetrahydrofolate</name>
        <dbReference type="ChEBI" id="CHEBI:57457"/>
    </ligand>
</feature>
<dbReference type="Gene3D" id="3.30.1360.120">
    <property type="entry name" value="Probable tRNA modification gtpase trme, domain 1"/>
    <property type="match status" value="1"/>
</dbReference>
<evidence type="ECO:0000259" key="12">
    <source>
        <dbReference type="PROSITE" id="PS51709"/>
    </source>
</evidence>
<keyword evidence="9 10" id="KW-0342">GTP-binding</keyword>
<evidence type="ECO:0000256" key="7">
    <source>
        <dbReference type="ARBA" id="ARBA00022842"/>
    </source>
</evidence>
<comment type="subcellular location">
    <subcellularLocation>
        <location evidence="10">Cytoplasm</location>
    </subcellularLocation>
</comment>
<keyword evidence="2 10" id="KW-0963">Cytoplasm</keyword>
<evidence type="ECO:0000256" key="3">
    <source>
        <dbReference type="ARBA" id="ARBA00022694"/>
    </source>
</evidence>
<comment type="function">
    <text evidence="10">Exhibits a very high intrinsic GTPase hydrolysis rate. Involved in the addition of a carboxymethylaminomethyl (cmnm) group at the wobble position (U34) of certain tRNAs, forming tRNA-cmnm(5)s(2)U34.</text>
</comment>
<keyword evidence="8 10" id="KW-0630">Potassium</keyword>
<dbReference type="SUPFAM" id="SSF116878">
    <property type="entry name" value="TrmE connector domain"/>
    <property type="match status" value="1"/>
</dbReference>
<comment type="subunit">
    <text evidence="10">Homodimer. Heterotetramer of two MnmE and two MnmG subunits.</text>
</comment>
<evidence type="ECO:0000256" key="9">
    <source>
        <dbReference type="ARBA" id="ARBA00023134"/>
    </source>
</evidence>
<proteinExistence type="inferred from homology"/>
<keyword evidence="5 10" id="KW-0547">Nucleotide-binding</keyword>
<feature type="binding site" evidence="10">
    <location>
        <begin position="235"/>
        <end position="240"/>
    </location>
    <ligand>
        <name>GTP</name>
        <dbReference type="ChEBI" id="CHEBI:37565"/>
    </ligand>
</feature>
<evidence type="ECO:0000256" key="4">
    <source>
        <dbReference type="ARBA" id="ARBA00022723"/>
    </source>
</evidence>
<reference evidence="13 14" key="2">
    <citation type="journal article" date="2013" name="Genome Announc.">
        <title>Genome Sequence of Growth-Improving Paenibacillus mucilaginosus Strain KNP414.</title>
        <authorList>
            <person name="Lu J.J."/>
            <person name="Wang J.F."/>
            <person name="Hu X.F."/>
        </authorList>
    </citation>
    <scope>NUCLEOTIDE SEQUENCE [LARGE SCALE GENOMIC DNA]</scope>
    <source>
        <strain evidence="13 14">KNP414</strain>
    </source>
</reference>
<dbReference type="FunFam" id="3.40.50.300:FF:000494">
    <property type="entry name" value="tRNA modification GTPase MnmE"/>
    <property type="match status" value="1"/>
</dbReference>
<dbReference type="NCBIfam" id="NF003661">
    <property type="entry name" value="PRK05291.1-3"/>
    <property type="match status" value="1"/>
</dbReference>
<feature type="binding site" evidence="10">
    <location>
        <position position="260"/>
    </location>
    <ligand>
        <name>Mg(2+)</name>
        <dbReference type="ChEBI" id="CHEBI:18420"/>
    </ligand>
</feature>
<dbReference type="Proteomes" id="UP000006620">
    <property type="component" value="Chromosome"/>
</dbReference>
<dbReference type="FunFam" id="3.30.1360.120:FF:000003">
    <property type="entry name" value="tRNA modification GTPase MnmE"/>
    <property type="match status" value="1"/>
</dbReference>
<gene>
    <name evidence="10 13" type="primary">mnmE</name>
    <name evidence="10" type="synonym">trmE</name>
    <name evidence="13" type="ordered locus">KNP414_07972</name>
</gene>
<comment type="similarity">
    <text evidence="1 10 11">Belongs to the TRAFAC class TrmE-Era-EngA-EngB-Septin-like GTPase superfamily. TrmE GTPase family.</text>
</comment>
<dbReference type="InterPro" id="IPR005225">
    <property type="entry name" value="Small_GTP-bd"/>
</dbReference>
<dbReference type="GO" id="GO:0046872">
    <property type="term" value="F:metal ion binding"/>
    <property type="evidence" value="ECO:0007669"/>
    <property type="project" value="UniProtKB-KW"/>
</dbReference>
<dbReference type="PANTHER" id="PTHR42714">
    <property type="entry name" value="TRNA MODIFICATION GTPASE GTPBP3"/>
    <property type="match status" value="1"/>
</dbReference>